<dbReference type="AlphaFoldDB" id="A0A1F6TVU9"/>
<dbReference type="STRING" id="1817760.A2151_06560"/>
<organism evidence="4 5">
    <name type="scientific">Candidatus Muproteobacteria bacterium RBG_16_65_34</name>
    <dbReference type="NCBI Taxonomy" id="1817760"/>
    <lineage>
        <taxon>Bacteria</taxon>
        <taxon>Pseudomonadati</taxon>
        <taxon>Pseudomonadota</taxon>
        <taxon>Candidatus Muproteobacteria</taxon>
    </lineage>
</organism>
<evidence type="ECO:0000256" key="2">
    <source>
        <dbReference type="SAM" id="SignalP"/>
    </source>
</evidence>
<dbReference type="GO" id="GO:0008933">
    <property type="term" value="F:peptidoglycan lytic transglycosylase activity"/>
    <property type="evidence" value="ECO:0007669"/>
    <property type="project" value="TreeGrafter"/>
</dbReference>
<dbReference type="Pfam" id="PF13406">
    <property type="entry name" value="SLT_2"/>
    <property type="match status" value="1"/>
</dbReference>
<dbReference type="PANTHER" id="PTHR30163:SF9">
    <property type="entry name" value="MEMBRANE-BOUND LYTIC MUREIN TRANSGLYCOSYLASE B"/>
    <property type="match status" value="1"/>
</dbReference>
<accession>A0A1F6TVU9</accession>
<feature type="active site" evidence="1">
    <location>
        <position position="127"/>
    </location>
</feature>
<dbReference type="InterPro" id="IPR043426">
    <property type="entry name" value="MltB-like"/>
</dbReference>
<feature type="chain" id="PRO_5009526867" evidence="2">
    <location>
        <begin position="20"/>
        <end position="333"/>
    </location>
</feature>
<dbReference type="CDD" id="cd13399">
    <property type="entry name" value="Slt35-like"/>
    <property type="match status" value="1"/>
</dbReference>
<feature type="signal peptide" evidence="2">
    <location>
        <begin position="1"/>
        <end position="19"/>
    </location>
</feature>
<dbReference type="InterPro" id="IPR031304">
    <property type="entry name" value="SLT_2"/>
</dbReference>
<dbReference type="NCBIfam" id="TIGR02282">
    <property type="entry name" value="MltB"/>
    <property type="match status" value="1"/>
</dbReference>
<feature type="domain" description="Transglycosylase SLT" evidence="3">
    <location>
        <begin position="34"/>
        <end position="322"/>
    </location>
</feature>
<keyword evidence="2" id="KW-0732">Signal</keyword>
<sequence>MRGLALRLLALGWAFPPWAAPSAAHALDLTQYPEVGAFIGEMSERHGFDAAQLRRLFLAARIRPEIVEAMERPGEARPWYEYKGRFLDEEHVRDGRRYWERHAQALERARESYGVDPEIVVAIIGVETQYGRNRGKYPVVDALATLMLHYPQRSEFFRRELEEFLLLCRENGFDPATLKGSYAGAIGAPQFLPSSYRRYAVDFDADGRRDLLDSPADVIGSVAHFLKAHGWEARAPVTDEVRLEGTLYFWIEKLGTRPALPVSRLIQYGVVPRRPAELERRAALIVLEGEDGPIHRLGYNNFYVITRYNRSALYAMAVYELGELIRKRRAEPS</sequence>
<dbReference type="PANTHER" id="PTHR30163">
    <property type="entry name" value="MEMBRANE-BOUND LYTIC MUREIN TRANSGLYCOSYLASE B"/>
    <property type="match status" value="1"/>
</dbReference>
<dbReference type="Proteomes" id="UP000178885">
    <property type="component" value="Unassembled WGS sequence"/>
</dbReference>
<dbReference type="FunFam" id="1.10.8.350:FF:000001">
    <property type="entry name" value="Lytic murein transglycosylase B"/>
    <property type="match status" value="1"/>
</dbReference>
<dbReference type="GO" id="GO:0009253">
    <property type="term" value="P:peptidoglycan catabolic process"/>
    <property type="evidence" value="ECO:0007669"/>
    <property type="project" value="TreeGrafter"/>
</dbReference>
<evidence type="ECO:0000256" key="1">
    <source>
        <dbReference type="PIRSR" id="PIRSR611757-1"/>
    </source>
</evidence>
<dbReference type="EMBL" id="MFSU01000001">
    <property type="protein sequence ID" value="OGI49274.1"/>
    <property type="molecule type" value="Genomic_DNA"/>
</dbReference>
<protein>
    <submittedName>
        <fullName evidence="4">Lytic murein transglycosylase B</fullName>
    </submittedName>
</protein>
<comment type="caution">
    <text evidence="4">The sequence shown here is derived from an EMBL/GenBank/DDBJ whole genome shotgun (WGS) entry which is preliminary data.</text>
</comment>
<gene>
    <name evidence="4" type="ORF">A2151_06560</name>
</gene>
<name>A0A1F6TVU9_9PROT</name>
<evidence type="ECO:0000259" key="3">
    <source>
        <dbReference type="Pfam" id="PF13406"/>
    </source>
</evidence>
<evidence type="ECO:0000313" key="4">
    <source>
        <dbReference type="EMBL" id="OGI49274.1"/>
    </source>
</evidence>
<dbReference type="InterPro" id="IPR023346">
    <property type="entry name" value="Lysozyme-like_dom_sf"/>
</dbReference>
<proteinExistence type="predicted"/>
<evidence type="ECO:0000313" key="5">
    <source>
        <dbReference type="Proteomes" id="UP000178885"/>
    </source>
</evidence>
<dbReference type="Gene3D" id="1.10.530.10">
    <property type="match status" value="1"/>
</dbReference>
<dbReference type="Gene3D" id="1.10.8.350">
    <property type="entry name" value="Bacterial muramidase"/>
    <property type="match status" value="1"/>
</dbReference>
<dbReference type="SUPFAM" id="SSF53955">
    <property type="entry name" value="Lysozyme-like"/>
    <property type="match status" value="1"/>
</dbReference>
<dbReference type="InterPro" id="IPR011757">
    <property type="entry name" value="Lytic_transglycosylase_MltB"/>
</dbReference>
<reference evidence="4 5" key="1">
    <citation type="journal article" date="2016" name="Nat. Commun.">
        <title>Thousands of microbial genomes shed light on interconnected biogeochemical processes in an aquifer system.</title>
        <authorList>
            <person name="Anantharaman K."/>
            <person name="Brown C.T."/>
            <person name="Hug L.A."/>
            <person name="Sharon I."/>
            <person name="Castelle C.J."/>
            <person name="Probst A.J."/>
            <person name="Thomas B.C."/>
            <person name="Singh A."/>
            <person name="Wilkins M.J."/>
            <person name="Karaoz U."/>
            <person name="Brodie E.L."/>
            <person name="Williams K.H."/>
            <person name="Hubbard S.S."/>
            <person name="Banfield J.F."/>
        </authorList>
    </citation>
    <scope>NUCLEOTIDE SEQUENCE [LARGE SCALE GENOMIC DNA]</scope>
</reference>